<sequence length="102" mass="11222">MHFPGLEAVLTFAFIKDVRLELVTGTCRLLAGHVFRQRSPPSFATESRKQSPAVLRRSSALNEAGFPQQASVKRGALLTTVVMVNASDVPQEPIHIRLKPTK</sequence>
<organism evidence="1 2">
    <name type="scientific">Ameca splendens</name>
    <dbReference type="NCBI Taxonomy" id="208324"/>
    <lineage>
        <taxon>Eukaryota</taxon>
        <taxon>Metazoa</taxon>
        <taxon>Chordata</taxon>
        <taxon>Craniata</taxon>
        <taxon>Vertebrata</taxon>
        <taxon>Euteleostomi</taxon>
        <taxon>Actinopterygii</taxon>
        <taxon>Neopterygii</taxon>
        <taxon>Teleostei</taxon>
        <taxon>Neoteleostei</taxon>
        <taxon>Acanthomorphata</taxon>
        <taxon>Ovalentaria</taxon>
        <taxon>Atherinomorphae</taxon>
        <taxon>Cyprinodontiformes</taxon>
        <taxon>Goodeidae</taxon>
        <taxon>Ameca</taxon>
    </lineage>
</organism>
<reference evidence="1 2" key="1">
    <citation type="submission" date="2021-06" db="EMBL/GenBank/DDBJ databases">
        <authorList>
            <person name="Palmer J.M."/>
        </authorList>
    </citation>
    <scope>NUCLEOTIDE SEQUENCE [LARGE SCALE GENOMIC DNA]</scope>
    <source>
        <strain evidence="1 2">AS_MEX2019</strain>
        <tissue evidence="1">Muscle</tissue>
    </source>
</reference>
<evidence type="ECO:0000313" key="2">
    <source>
        <dbReference type="Proteomes" id="UP001469553"/>
    </source>
</evidence>
<evidence type="ECO:0000313" key="1">
    <source>
        <dbReference type="EMBL" id="MEQ2293570.1"/>
    </source>
</evidence>
<dbReference type="EMBL" id="JAHRIP010033253">
    <property type="protein sequence ID" value="MEQ2293570.1"/>
    <property type="molecule type" value="Genomic_DNA"/>
</dbReference>
<accession>A0ABV0YJD0</accession>
<name>A0ABV0YJD0_9TELE</name>
<gene>
    <name evidence="1" type="ORF">AMECASPLE_034868</name>
</gene>
<dbReference type="Proteomes" id="UP001469553">
    <property type="component" value="Unassembled WGS sequence"/>
</dbReference>
<protein>
    <submittedName>
        <fullName evidence="1">Uncharacterized protein</fullName>
    </submittedName>
</protein>
<comment type="caution">
    <text evidence="1">The sequence shown here is derived from an EMBL/GenBank/DDBJ whole genome shotgun (WGS) entry which is preliminary data.</text>
</comment>
<proteinExistence type="predicted"/>
<keyword evidence="2" id="KW-1185">Reference proteome</keyword>